<protein>
    <submittedName>
        <fullName evidence="1">Uncharacterized protein</fullName>
    </submittedName>
</protein>
<keyword evidence="2" id="KW-1185">Reference proteome</keyword>
<reference evidence="1 2" key="1">
    <citation type="journal article" date="2019" name="Nat. Ecol. Evol.">
        <title>Megaphylogeny resolves global patterns of mushroom evolution.</title>
        <authorList>
            <person name="Varga T."/>
            <person name="Krizsan K."/>
            <person name="Foldi C."/>
            <person name="Dima B."/>
            <person name="Sanchez-Garcia M."/>
            <person name="Sanchez-Ramirez S."/>
            <person name="Szollosi G.J."/>
            <person name="Szarkandi J.G."/>
            <person name="Papp V."/>
            <person name="Albert L."/>
            <person name="Andreopoulos W."/>
            <person name="Angelini C."/>
            <person name="Antonin V."/>
            <person name="Barry K.W."/>
            <person name="Bougher N.L."/>
            <person name="Buchanan P."/>
            <person name="Buyck B."/>
            <person name="Bense V."/>
            <person name="Catcheside P."/>
            <person name="Chovatia M."/>
            <person name="Cooper J."/>
            <person name="Damon W."/>
            <person name="Desjardin D."/>
            <person name="Finy P."/>
            <person name="Geml J."/>
            <person name="Haridas S."/>
            <person name="Hughes K."/>
            <person name="Justo A."/>
            <person name="Karasinski D."/>
            <person name="Kautmanova I."/>
            <person name="Kiss B."/>
            <person name="Kocsube S."/>
            <person name="Kotiranta H."/>
            <person name="LaButti K.M."/>
            <person name="Lechner B.E."/>
            <person name="Liimatainen K."/>
            <person name="Lipzen A."/>
            <person name="Lukacs Z."/>
            <person name="Mihaltcheva S."/>
            <person name="Morgado L.N."/>
            <person name="Niskanen T."/>
            <person name="Noordeloos M.E."/>
            <person name="Ohm R.A."/>
            <person name="Ortiz-Santana B."/>
            <person name="Ovrebo C."/>
            <person name="Racz N."/>
            <person name="Riley R."/>
            <person name="Savchenko A."/>
            <person name="Shiryaev A."/>
            <person name="Soop K."/>
            <person name="Spirin V."/>
            <person name="Szebenyi C."/>
            <person name="Tomsovsky M."/>
            <person name="Tulloss R.E."/>
            <person name="Uehling J."/>
            <person name="Grigoriev I.V."/>
            <person name="Vagvolgyi C."/>
            <person name="Papp T."/>
            <person name="Martin F.M."/>
            <person name="Miettinen O."/>
            <person name="Hibbett D.S."/>
            <person name="Nagy L.G."/>
        </authorList>
    </citation>
    <scope>NUCLEOTIDE SEQUENCE [LARGE SCALE GENOMIC DNA]</scope>
    <source>
        <strain evidence="1 2">NL-1719</strain>
    </source>
</reference>
<dbReference type="Proteomes" id="UP000308600">
    <property type="component" value="Unassembled WGS sequence"/>
</dbReference>
<dbReference type="EMBL" id="ML208328">
    <property type="protein sequence ID" value="TFK69580.1"/>
    <property type="molecule type" value="Genomic_DNA"/>
</dbReference>
<accession>A0ACD3AUR0</accession>
<sequence length="267" mass="30078">MADPIFPPEIEQVIFTDALGLKHDGESPLDLLLVARRVHTWLMEVLIKTIAFTLRRGTPARKYPFRWEINTLERYGMHTRHFFYWEGGTHPDRIEPARYFALCPNITNLVLWIGRGLNQADIESFSHLPLTHLSINVYGLPKATPKLIQFYSRITHLENVSGFSSSGGGSDSTTLRYFTSLTHVAIPDEDENLFGCIPTLQVLVVSRVGTTGLEIGGSGTDDPRVVEVTYGPNSQVEEWLLDVQEGRGMWGSADNVVRERLKRKTAL</sequence>
<proteinExistence type="predicted"/>
<organism evidence="1 2">
    <name type="scientific">Pluteus cervinus</name>
    <dbReference type="NCBI Taxonomy" id="181527"/>
    <lineage>
        <taxon>Eukaryota</taxon>
        <taxon>Fungi</taxon>
        <taxon>Dikarya</taxon>
        <taxon>Basidiomycota</taxon>
        <taxon>Agaricomycotina</taxon>
        <taxon>Agaricomycetes</taxon>
        <taxon>Agaricomycetidae</taxon>
        <taxon>Agaricales</taxon>
        <taxon>Pluteineae</taxon>
        <taxon>Pluteaceae</taxon>
        <taxon>Pluteus</taxon>
    </lineage>
</organism>
<name>A0ACD3AUR0_9AGAR</name>
<gene>
    <name evidence="1" type="ORF">BDN72DRAFT_959455</name>
</gene>
<evidence type="ECO:0000313" key="1">
    <source>
        <dbReference type="EMBL" id="TFK69580.1"/>
    </source>
</evidence>
<evidence type="ECO:0000313" key="2">
    <source>
        <dbReference type="Proteomes" id="UP000308600"/>
    </source>
</evidence>